<organism evidence="4 5">
    <name type="scientific">Amycolatopsis rhabdoformis</name>
    <dbReference type="NCBI Taxonomy" id="1448059"/>
    <lineage>
        <taxon>Bacteria</taxon>
        <taxon>Bacillati</taxon>
        <taxon>Actinomycetota</taxon>
        <taxon>Actinomycetes</taxon>
        <taxon>Pseudonocardiales</taxon>
        <taxon>Pseudonocardiaceae</taxon>
        <taxon>Amycolatopsis</taxon>
    </lineage>
</organism>
<proteinExistence type="predicted"/>
<dbReference type="SUPFAM" id="SSF52172">
    <property type="entry name" value="CheY-like"/>
    <property type="match status" value="1"/>
</dbReference>
<evidence type="ECO:0000313" key="4">
    <source>
        <dbReference type="EMBL" id="WSE31771.1"/>
    </source>
</evidence>
<accession>A0ABZ1IBC3</accession>
<dbReference type="RefSeq" id="WP_326834578.1">
    <property type="nucleotide sequence ID" value="NZ_CP142149.1"/>
</dbReference>
<feature type="domain" description="Response regulatory" evidence="3">
    <location>
        <begin position="4"/>
        <end position="120"/>
    </location>
</feature>
<dbReference type="PROSITE" id="PS50110">
    <property type="entry name" value="RESPONSE_REGULATORY"/>
    <property type="match status" value="1"/>
</dbReference>
<protein>
    <submittedName>
        <fullName evidence="4">Response regulator</fullName>
    </submittedName>
</protein>
<dbReference type="InterPro" id="IPR001789">
    <property type="entry name" value="Sig_transdc_resp-reg_receiver"/>
</dbReference>
<evidence type="ECO:0000259" key="3">
    <source>
        <dbReference type="PROSITE" id="PS50110"/>
    </source>
</evidence>
<feature type="modified residue" description="4-aspartylphosphate" evidence="2">
    <location>
        <position position="54"/>
    </location>
</feature>
<dbReference type="Proteomes" id="UP001330812">
    <property type="component" value="Chromosome"/>
</dbReference>
<dbReference type="EMBL" id="CP142149">
    <property type="protein sequence ID" value="WSE31771.1"/>
    <property type="molecule type" value="Genomic_DNA"/>
</dbReference>
<keyword evidence="1 2" id="KW-0597">Phosphoprotein</keyword>
<dbReference type="Pfam" id="PF00072">
    <property type="entry name" value="Response_reg"/>
    <property type="match status" value="1"/>
</dbReference>
<dbReference type="InterPro" id="IPR050595">
    <property type="entry name" value="Bact_response_regulator"/>
</dbReference>
<dbReference type="SMART" id="SM00448">
    <property type="entry name" value="REC"/>
    <property type="match status" value="1"/>
</dbReference>
<gene>
    <name evidence="4" type="ORF">VSH64_06575</name>
</gene>
<dbReference type="InterPro" id="IPR011006">
    <property type="entry name" value="CheY-like_superfamily"/>
</dbReference>
<evidence type="ECO:0000256" key="1">
    <source>
        <dbReference type="ARBA" id="ARBA00022553"/>
    </source>
</evidence>
<name>A0ABZ1IBC3_9PSEU</name>
<keyword evidence="5" id="KW-1185">Reference proteome</keyword>
<sequence>MAPTALIVDDDAGFRRVAGRLLAARGFVVVAQAEDGARGLAAARLHHPHCVLLDVHLPDGPWLPIARAMLSGSAPVPRILVTSTEPSAVAEAEVVAAGVVGFVAKDRLVGADLVALFGLPTP</sequence>
<dbReference type="Gene3D" id="3.40.50.2300">
    <property type="match status" value="1"/>
</dbReference>
<dbReference type="PANTHER" id="PTHR44591:SF3">
    <property type="entry name" value="RESPONSE REGULATORY DOMAIN-CONTAINING PROTEIN"/>
    <property type="match status" value="1"/>
</dbReference>
<dbReference type="CDD" id="cd00156">
    <property type="entry name" value="REC"/>
    <property type="match status" value="1"/>
</dbReference>
<evidence type="ECO:0000256" key="2">
    <source>
        <dbReference type="PROSITE-ProRule" id="PRU00169"/>
    </source>
</evidence>
<evidence type="ECO:0000313" key="5">
    <source>
        <dbReference type="Proteomes" id="UP001330812"/>
    </source>
</evidence>
<reference evidence="4 5" key="1">
    <citation type="journal article" date="2015" name="Int. J. Syst. Evol. Microbiol.">
        <title>Amycolatopsis rhabdoformis sp. nov., an actinomycete isolated from a tropical forest soil.</title>
        <authorList>
            <person name="Souza W.R."/>
            <person name="Silva R.E."/>
            <person name="Goodfellow M."/>
            <person name="Busarakam K."/>
            <person name="Figueiro F.S."/>
            <person name="Ferreira D."/>
            <person name="Rodrigues-Filho E."/>
            <person name="Moraes L.A.B."/>
            <person name="Zucchi T.D."/>
        </authorList>
    </citation>
    <scope>NUCLEOTIDE SEQUENCE [LARGE SCALE GENOMIC DNA]</scope>
    <source>
        <strain evidence="4 5">NCIMB 14900</strain>
    </source>
</reference>
<dbReference type="PANTHER" id="PTHR44591">
    <property type="entry name" value="STRESS RESPONSE REGULATOR PROTEIN 1"/>
    <property type="match status" value="1"/>
</dbReference>